<dbReference type="GO" id="GO:0003886">
    <property type="term" value="F:DNA (cytosine-5-)-methyltransferase activity"/>
    <property type="evidence" value="ECO:0007669"/>
    <property type="project" value="UniProtKB-EC"/>
</dbReference>
<evidence type="ECO:0000256" key="4">
    <source>
        <dbReference type="ARBA" id="ARBA00022691"/>
    </source>
</evidence>
<comment type="catalytic activity">
    <reaction evidence="6">
        <text>a 2'-deoxycytidine in DNA + S-adenosyl-L-methionine = a 5-methyl-2'-deoxycytidine in DNA + S-adenosyl-L-homocysteine + H(+)</text>
        <dbReference type="Rhea" id="RHEA:13681"/>
        <dbReference type="Rhea" id="RHEA-COMP:11369"/>
        <dbReference type="Rhea" id="RHEA-COMP:11370"/>
        <dbReference type="ChEBI" id="CHEBI:15378"/>
        <dbReference type="ChEBI" id="CHEBI:57856"/>
        <dbReference type="ChEBI" id="CHEBI:59789"/>
        <dbReference type="ChEBI" id="CHEBI:85452"/>
        <dbReference type="ChEBI" id="CHEBI:85454"/>
        <dbReference type="EC" id="2.1.1.37"/>
    </reaction>
</comment>
<dbReference type="GO" id="GO:0032259">
    <property type="term" value="P:methylation"/>
    <property type="evidence" value="ECO:0007669"/>
    <property type="project" value="UniProtKB-KW"/>
</dbReference>
<dbReference type="InterPro" id="IPR029063">
    <property type="entry name" value="SAM-dependent_MTases_sf"/>
</dbReference>
<evidence type="ECO:0000256" key="2">
    <source>
        <dbReference type="ARBA" id="ARBA00022603"/>
    </source>
</evidence>
<dbReference type="Pfam" id="PF00145">
    <property type="entry name" value="DNA_methylase"/>
    <property type="match status" value="2"/>
</dbReference>
<accession>A0A2T4YMU6</accession>
<dbReference type="PANTHER" id="PTHR10629">
    <property type="entry name" value="CYTOSINE-SPECIFIC METHYLTRANSFERASE"/>
    <property type="match status" value="1"/>
</dbReference>
<keyword evidence="5" id="KW-0680">Restriction system</keyword>
<dbReference type="Gene3D" id="3.40.50.150">
    <property type="entry name" value="Vaccinia Virus protein VP39"/>
    <property type="match status" value="1"/>
</dbReference>
<dbReference type="GO" id="GO:0003677">
    <property type="term" value="F:DNA binding"/>
    <property type="evidence" value="ECO:0007669"/>
    <property type="project" value="TreeGrafter"/>
</dbReference>
<gene>
    <name evidence="7" type="ORF">C8J24_2943</name>
</gene>
<keyword evidence="8" id="KW-1185">Reference proteome</keyword>
<comment type="caution">
    <text evidence="7">The sequence shown here is derived from an EMBL/GenBank/DDBJ whole genome shotgun (WGS) entry which is preliminary data.</text>
</comment>
<reference evidence="7 8" key="1">
    <citation type="submission" date="2018-04" db="EMBL/GenBank/DDBJ databases">
        <title>Genomic Encyclopedia of Type Strains, Phase III (KMG-III): the genomes of soil and plant-associated and newly described type strains.</title>
        <authorList>
            <person name="Whitman W."/>
        </authorList>
    </citation>
    <scope>NUCLEOTIDE SEQUENCE [LARGE SCALE GENOMIC DNA]</scope>
    <source>
        <strain evidence="7 8">NW12</strain>
    </source>
</reference>
<dbReference type="Gene3D" id="3.90.120.10">
    <property type="entry name" value="DNA Methylase, subunit A, domain 2"/>
    <property type="match status" value="1"/>
</dbReference>
<name>A0A2T4YMU6_9SPHN</name>
<proteinExistence type="predicted"/>
<dbReference type="InterPro" id="IPR001525">
    <property type="entry name" value="C5_MeTfrase"/>
</dbReference>
<dbReference type="EC" id="2.1.1.37" evidence="1"/>
<dbReference type="PANTHER" id="PTHR10629:SF52">
    <property type="entry name" value="DNA (CYTOSINE-5)-METHYLTRANSFERASE 1"/>
    <property type="match status" value="1"/>
</dbReference>
<evidence type="ECO:0000256" key="1">
    <source>
        <dbReference type="ARBA" id="ARBA00011975"/>
    </source>
</evidence>
<dbReference type="InterPro" id="IPR050390">
    <property type="entry name" value="C5-Methyltransferase"/>
</dbReference>
<keyword evidence="2 7" id="KW-0489">Methyltransferase</keyword>
<protein>
    <recommendedName>
        <fullName evidence="1">DNA (cytosine-5-)-methyltransferase</fullName>
        <ecNumber evidence="1">2.1.1.37</ecNumber>
    </recommendedName>
</protein>
<keyword evidence="3 7" id="KW-0808">Transferase</keyword>
<dbReference type="GO" id="GO:0009307">
    <property type="term" value="P:DNA restriction-modification system"/>
    <property type="evidence" value="ECO:0007669"/>
    <property type="project" value="UniProtKB-KW"/>
</dbReference>
<dbReference type="AlphaFoldDB" id="A0A2T4YMU6"/>
<evidence type="ECO:0000313" key="7">
    <source>
        <dbReference type="EMBL" id="PTM44734.1"/>
    </source>
</evidence>
<dbReference type="RefSeq" id="WP_244180754.1">
    <property type="nucleotide sequence ID" value="NZ_PZZN01000003.1"/>
</dbReference>
<keyword evidence="4" id="KW-0949">S-adenosyl-L-methionine</keyword>
<dbReference type="SUPFAM" id="SSF53335">
    <property type="entry name" value="S-adenosyl-L-methionine-dependent methyltransferases"/>
    <property type="match status" value="1"/>
</dbReference>
<evidence type="ECO:0000256" key="3">
    <source>
        <dbReference type="ARBA" id="ARBA00022679"/>
    </source>
</evidence>
<dbReference type="PRINTS" id="PR00105">
    <property type="entry name" value="C5METTRFRASE"/>
</dbReference>
<evidence type="ECO:0000256" key="6">
    <source>
        <dbReference type="ARBA" id="ARBA00047422"/>
    </source>
</evidence>
<organism evidence="7 8">
    <name type="scientific">Sphingomonas aerolata</name>
    <dbReference type="NCBI Taxonomy" id="185951"/>
    <lineage>
        <taxon>Bacteria</taxon>
        <taxon>Pseudomonadati</taxon>
        <taxon>Pseudomonadota</taxon>
        <taxon>Alphaproteobacteria</taxon>
        <taxon>Sphingomonadales</taxon>
        <taxon>Sphingomonadaceae</taxon>
        <taxon>Sphingomonas</taxon>
    </lineage>
</organism>
<evidence type="ECO:0000313" key="8">
    <source>
        <dbReference type="Proteomes" id="UP000240996"/>
    </source>
</evidence>
<dbReference type="Proteomes" id="UP000240996">
    <property type="component" value="Unassembled WGS sequence"/>
</dbReference>
<dbReference type="EMBL" id="PZZN01000003">
    <property type="protein sequence ID" value="PTM44734.1"/>
    <property type="molecule type" value="Genomic_DNA"/>
</dbReference>
<dbReference type="GO" id="GO:0044027">
    <property type="term" value="P:negative regulation of gene expression via chromosomal CpG island methylation"/>
    <property type="evidence" value="ECO:0007669"/>
    <property type="project" value="TreeGrafter"/>
</dbReference>
<evidence type="ECO:0000256" key="5">
    <source>
        <dbReference type="ARBA" id="ARBA00022747"/>
    </source>
</evidence>
<sequence length="653" mass="69885">MKTPDMLDGVIAAALPFHRDYSVGIIVDNFAGGGGASTGIEAATGRDIDVAINHDEEAIAMHTANHPRTRHHCQSIWSIDPLDAVTIDGTPQPVRLAWFSPDCTHHSNARGGKPREKGIRDLAWVVVSWVERLGPKLKPAVIKVENVEEFLTWGPLDDEGKRIPGRNGEEFSKWIAALRRHGYKVEWKVLKASRYGTPTIRKRLCLIARCDGLPIVWPQETNGPGTPAPYRTAAECIDWSIPCPSIFLTKEEGRAIGVKRPLADATMARIAKGIQRYVIDAAQPFIVNLTHHGSERVESVEEPFKTITGAHRGEKALVVPIVSYAQQGGSNRSVEDPMHTICASTKDQNTVVAAHIMTMRNSGKPFNGADEPVHTITAHGAHLNVIAAHITKFHEGSVGHAADEPLHTITSNSYIKRPGGNVPLGIVAATMVQTGYGEREGQAARALDIEAPLGTVVAGGGKHAVVSAFLAQHNTMPNGGIHAGHSAEEPMSTVTTTGSHQGVVAAHLISLKGSDRRDGPVDEPVPAITAGGLHVGEVRAFLLKYYGGESSDEGHDIDAPLGSVTTRDRFGLVMVQGEPYQIVDIGMRMLTPRELFAAQGFPADYVIDPIGPSGKPLTKTAQIRMCGNSVCPPLAAALVRANYEQPAAAAIAA</sequence>